<name>A0A4R7VFI0_9PSEU</name>
<dbReference type="InterPro" id="IPR022409">
    <property type="entry name" value="PKD/Chitinase_dom"/>
</dbReference>
<proteinExistence type="predicted"/>
<sequence length="1109" mass="117494">MATSAQRAAHRWIAAATGLVAAAAMTLTGGASSAAAPGEQGDRDLSVQENGPAALRSENRQPDTFRVLVFTKTDGERRPSIKDGVQTIRDLAAANGFGVTATQDANAFTTDNLANFRAVVFLNTVGNVLNDAQQGAFEGYIRAGGGYVGVHAAAETEPDWPFYQELVGAKVASVAGVGRGTVSVADRVHPSTETVPRTLTLTEEWYNFAANVRGQEHVLATAEESSFSGGTMGYDHPVAWCQDHVGGRSWYTGLGHSIESYRNSNVREHLLGGIEWAAGVVEGDCGATVLGNYEKVTLNDEPGEPMSLAVLPDGRVLHNTRGGEVRLYDPATGASPVITTVPVYSHDEEGLQTLSIDPDFATNKWVYIYYAPVLNTPVDDPSTPGVNEGDAPLSSTDPTVWDKFEGYNQLSRVKMVETPTPHLDLSTEQQIIRVGTDRGICCHVAGKVKFDGKGNLFLITGDDTNAGGSDGFTPINDSANAAPGLDARRSAANTNDLRGKLLRIKVKANGTYTSPKGNLFPEAQDTDGKTRPEIFLMGLRNPFRYDVDASGRVYVGDYSPDSRTPSPTRGPEGTGRWFSTNKAGNYGWPLCVSPSLAYVDYDFGTLTPGSRFNCGAPVNDSRHNTGLRVLPAVQQPQFWYTYEARTPCASAYLENPPIPCDFTWPVIGTGGVGPHGGPIYDYDSESTSETKFPEYYQDSVVFGEFTRDKLFMMRTDGKGNLVGVEQFLPGFVFDNPMEMEFGPDGSLYMLEYGDGFFRPNPDAQLSVIRYVKGTRSPVAVLNATPTSGTAPLTVQFSSAGTYDPDPGESISYAWDFDNDGTVDSADPNPSHTYTVNGQYTAKLTVTDSSGRTAVLTRVITVGNTAPTVTVTSPVGGSFFDWGENVPFEVTVTDPEDGAIDCSRVTVTFVLGHDGHGHGQGSTTGCTGVLPTPADGADHAGGYLYGGISAQYTDLGGGGQPALTTIGQTVIQTPRQQAENAQVKQGVEITVSNDTGGGNALSGVDAGDYVAFDPINLGDASAVTFRYAGGSAGTVGQPRAAVELRLDSPTGPVVTTATLAATAGTSAWASQSVPVSQPAGAHALYLVFRPVAGGPTTGLFNLNWVEFTRS</sequence>
<accession>A0A4R7VFI0</accession>
<feature type="signal peptide" evidence="2">
    <location>
        <begin position="1"/>
        <end position="34"/>
    </location>
</feature>
<comment type="caution">
    <text evidence="5">The sequence shown here is derived from an EMBL/GenBank/DDBJ whole genome shotgun (WGS) entry which is preliminary data.</text>
</comment>
<dbReference type="InterPro" id="IPR005084">
    <property type="entry name" value="CBM6"/>
</dbReference>
<evidence type="ECO:0000313" key="6">
    <source>
        <dbReference type="Proteomes" id="UP000294927"/>
    </source>
</evidence>
<organism evidence="5 6">
    <name type="scientific">Actinophytocola oryzae</name>
    <dbReference type="NCBI Taxonomy" id="502181"/>
    <lineage>
        <taxon>Bacteria</taxon>
        <taxon>Bacillati</taxon>
        <taxon>Actinomycetota</taxon>
        <taxon>Actinomycetes</taxon>
        <taxon>Pseudonocardiales</taxon>
        <taxon>Pseudonocardiaceae</taxon>
    </lineage>
</organism>
<dbReference type="SMART" id="SM00606">
    <property type="entry name" value="CBD_IV"/>
    <property type="match status" value="1"/>
</dbReference>
<dbReference type="InterPro" id="IPR008979">
    <property type="entry name" value="Galactose-bd-like_sf"/>
</dbReference>
<dbReference type="FunFam" id="2.60.40.10:FF:000270">
    <property type="entry name" value="Cell surface protein"/>
    <property type="match status" value="1"/>
</dbReference>
<dbReference type="InterPro" id="IPR013783">
    <property type="entry name" value="Ig-like_fold"/>
</dbReference>
<feature type="chain" id="PRO_5039562511" evidence="2">
    <location>
        <begin position="35"/>
        <end position="1109"/>
    </location>
</feature>
<dbReference type="SUPFAM" id="SSF50952">
    <property type="entry name" value="Soluble quinoprotein glucose dehydrogenase"/>
    <property type="match status" value="1"/>
</dbReference>
<dbReference type="InterPro" id="IPR029062">
    <property type="entry name" value="Class_I_gatase-like"/>
</dbReference>
<dbReference type="Gene3D" id="2.60.40.10">
    <property type="entry name" value="Immunoglobulins"/>
    <property type="match status" value="1"/>
</dbReference>
<evidence type="ECO:0000256" key="1">
    <source>
        <dbReference type="ARBA" id="ARBA00022729"/>
    </source>
</evidence>
<dbReference type="Pfam" id="PF07995">
    <property type="entry name" value="GSDH"/>
    <property type="match status" value="1"/>
</dbReference>
<dbReference type="SUPFAM" id="SSF52317">
    <property type="entry name" value="Class I glutamine amidotransferase-like"/>
    <property type="match status" value="1"/>
</dbReference>
<dbReference type="PROSITE" id="PS50093">
    <property type="entry name" value="PKD"/>
    <property type="match status" value="1"/>
</dbReference>
<evidence type="ECO:0000259" key="3">
    <source>
        <dbReference type="PROSITE" id="PS50093"/>
    </source>
</evidence>
<gene>
    <name evidence="5" type="ORF">CLV71_10990</name>
</gene>
<dbReference type="InterPro" id="IPR000601">
    <property type="entry name" value="PKD_dom"/>
</dbReference>
<dbReference type="CDD" id="cd04084">
    <property type="entry name" value="CBM6_xylanase-like"/>
    <property type="match status" value="1"/>
</dbReference>
<dbReference type="InterPro" id="IPR006584">
    <property type="entry name" value="Cellulose-bd_IV"/>
</dbReference>
<dbReference type="Gene3D" id="3.40.50.880">
    <property type="match status" value="1"/>
</dbReference>
<dbReference type="Pfam" id="PF18911">
    <property type="entry name" value="PKD_4"/>
    <property type="match status" value="1"/>
</dbReference>
<dbReference type="GO" id="GO:0030246">
    <property type="term" value="F:carbohydrate binding"/>
    <property type="evidence" value="ECO:0007669"/>
    <property type="project" value="InterPro"/>
</dbReference>
<dbReference type="Pfam" id="PF03422">
    <property type="entry name" value="CBM_6"/>
    <property type="match status" value="1"/>
</dbReference>
<keyword evidence="1 2" id="KW-0732">Signal</keyword>
<dbReference type="Gene3D" id="2.120.10.30">
    <property type="entry name" value="TolB, C-terminal domain"/>
    <property type="match status" value="1"/>
</dbReference>
<dbReference type="Proteomes" id="UP000294927">
    <property type="component" value="Unassembled WGS sequence"/>
</dbReference>
<dbReference type="Pfam" id="PF06283">
    <property type="entry name" value="ThuA"/>
    <property type="match status" value="1"/>
</dbReference>
<dbReference type="CDD" id="cd00146">
    <property type="entry name" value="PKD"/>
    <property type="match status" value="1"/>
</dbReference>
<dbReference type="SMART" id="SM00089">
    <property type="entry name" value="PKD"/>
    <property type="match status" value="1"/>
</dbReference>
<dbReference type="OrthoDB" id="8217716at2"/>
<protein>
    <submittedName>
        <fullName evidence="5">PKD domain-containing protein</fullName>
    </submittedName>
</protein>
<dbReference type="RefSeq" id="WP_133905150.1">
    <property type="nucleotide sequence ID" value="NZ_SOCP01000009.1"/>
</dbReference>
<dbReference type="InterPro" id="IPR035986">
    <property type="entry name" value="PKD_dom_sf"/>
</dbReference>
<keyword evidence="6" id="KW-1185">Reference proteome</keyword>
<dbReference type="SUPFAM" id="SSF49785">
    <property type="entry name" value="Galactose-binding domain-like"/>
    <property type="match status" value="1"/>
</dbReference>
<evidence type="ECO:0000259" key="4">
    <source>
        <dbReference type="PROSITE" id="PS51175"/>
    </source>
</evidence>
<feature type="domain" description="CBM6" evidence="4">
    <location>
        <begin position="973"/>
        <end position="1107"/>
    </location>
</feature>
<dbReference type="InterPro" id="IPR011042">
    <property type="entry name" value="6-blade_b-propeller_TolB-like"/>
</dbReference>
<evidence type="ECO:0000256" key="2">
    <source>
        <dbReference type="SAM" id="SignalP"/>
    </source>
</evidence>
<dbReference type="GO" id="GO:0005975">
    <property type="term" value="P:carbohydrate metabolic process"/>
    <property type="evidence" value="ECO:0007669"/>
    <property type="project" value="UniProtKB-ARBA"/>
</dbReference>
<dbReference type="EMBL" id="SOCP01000009">
    <property type="protein sequence ID" value="TDV47855.1"/>
    <property type="molecule type" value="Genomic_DNA"/>
</dbReference>
<dbReference type="PROSITE" id="PS51175">
    <property type="entry name" value="CBM6"/>
    <property type="match status" value="1"/>
</dbReference>
<dbReference type="InterPro" id="IPR029010">
    <property type="entry name" value="ThuA-like"/>
</dbReference>
<feature type="domain" description="PKD" evidence="3">
    <location>
        <begin position="777"/>
        <end position="861"/>
    </location>
</feature>
<dbReference type="InterPro" id="IPR012938">
    <property type="entry name" value="Glc/Sorbosone_DH"/>
</dbReference>
<dbReference type="AlphaFoldDB" id="A0A4R7VFI0"/>
<dbReference type="InterPro" id="IPR011041">
    <property type="entry name" value="Quinoprot_gluc/sorb_DH_b-prop"/>
</dbReference>
<reference evidence="5 6" key="1">
    <citation type="submission" date="2019-03" db="EMBL/GenBank/DDBJ databases">
        <title>Genomic Encyclopedia of Archaeal and Bacterial Type Strains, Phase II (KMG-II): from individual species to whole genera.</title>
        <authorList>
            <person name="Goeker M."/>
        </authorList>
    </citation>
    <scope>NUCLEOTIDE SEQUENCE [LARGE SCALE GENOMIC DNA]</scope>
    <source>
        <strain evidence="5 6">DSM 45499</strain>
    </source>
</reference>
<dbReference type="SUPFAM" id="SSF49299">
    <property type="entry name" value="PKD domain"/>
    <property type="match status" value="1"/>
</dbReference>
<dbReference type="PANTHER" id="PTHR40469">
    <property type="entry name" value="SECRETED GLYCOSYL HYDROLASE"/>
    <property type="match status" value="1"/>
</dbReference>
<dbReference type="PANTHER" id="PTHR40469:SF2">
    <property type="entry name" value="GALACTOSE-BINDING DOMAIN-LIKE SUPERFAMILY PROTEIN"/>
    <property type="match status" value="1"/>
</dbReference>
<evidence type="ECO:0000313" key="5">
    <source>
        <dbReference type="EMBL" id="TDV47855.1"/>
    </source>
</evidence>
<dbReference type="Gene3D" id="2.60.120.260">
    <property type="entry name" value="Galactose-binding domain-like"/>
    <property type="match status" value="1"/>
</dbReference>